<feature type="region of interest" description="Disordered" evidence="1">
    <location>
        <begin position="485"/>
        <end position="526"/>
    </location>
</feature>
<dbReference type="AlphaFoldDB" id="A0A8J5PSL0"/>
<comment type="caution">
    <text evidence="2">The sequence shown here is derived from an EMBL/GenBank/DDBJ whole genome shotgun (WGS) entry which is preliminary data.</text>
</comment>
<sequence length="610" mass="70342">MSSPSKEQKWDRYDLEQRGFYYNDNSRPPMKPFPRHVESLRQAMLDFTCEKDYDSKLIDKIEDSAMYLYQTKCLEPAWKEFFRDNFFRPLLDDVSVSQEDSRRVSRANYYYDTVISDSEDLWVTFDGKDRLGDSLPDLFYNKKRPKPDHAFYFPIYHLTEESHVPGIADRKALKWHKASMPALVESFSWPDLKRLYAHGLRPSPFHAFDKRKPLAKDLRCFPWLVIEHKMMPNNCEKLKEVAYCQAVNGSGCAVRLNQIAAKYTPELAREAHVPPIPAVTTVGPEVKVWITYYIKDYFPYSDDDYDEQQFHRHDSAYMMRCIWDGDMTEPEDIIKFRLILENIHTWATRVFKPLITTYIDQWRFAHSPSSQQRMELSRSALRFIQRALDGQPGPEDDDLDQDANMRLMELCDTFVQAAHQIMDEKLERLRLKNLQDSSFKFSRRRTRAASEQPPQTMSCLSPDVSNTKRFTAMYSIKPNSWREVQSTASRFTSPDSHGNRGSQGGKRRESGSKSLESPPEIVPQLTLTPEGAADYKVLDDSPSIESSSIDTPADEIYGEILMPGAFPPVMPAKSVQSSVSDIGPNEDGVVSSHLQNLSKGFANMFLGRTP</sequence>
<dbReference type="EMBL" id="JAELUR010000006">
    <property type="protein sequence ID" value="KAG7429914.1"/>
    <property type="molecule type" value="Genomic_DNA"/>
</dbReference>
<evidence type="ECO:0000313" key="2">
    <source>
        <dbReference type="EMBL" id="KAG7429914.1"/>
    </source>
</evidence>
<evidence type="ECO:0000313" key="3">
    <source>
        <dbReference type="Proteomes" id="UP000693942"/>
    </source>
</evidence>
<proteinExistence type="predicted"/>
<organism evidence="2 3">
    <name type="scientific">Fusarium oxysporum f. sp. raphani</name>
    <dbReference type="NCBI Taxonomy" id="96318"/>
    <lineage>
        <taxon>Eukaryota</taxon>
        <taxon>Fungi</taxon>
        <taxon>Dikarya</taxon>
        <taxon>Ascomycota</taxon>
        <taxon>Pezizomycotina</taxon>
        <taxon>Sordariomycetes</taxon>
        <taxon>Hypocreomycetidae</taxon>
        <taxon>Hypocreales</taxon>
        <taxon>Nectriaceae</taxon>
        <taxon>Fusarium</taxon>
        <taxon>Fusarium oxysporum species complex</taxon>
    </lineage>
</organism>
<reference evidence="2" key="1">
    <citation type="submission" date="2021-04" db="EMBL/GenBank/DDBJ databases">
        <title>First draft genome resource for Brassicaceae pathogens Fusarium oxysporum f. sp. raphani and Fusarium oxysporum f. sp. rapae.</title>
        <authorList>
            <person name="Asai S."/>
        </authorList>
    </citation>
    <scope>NUCLEOTIDE SEQUENCE</scope>
    <source>
        <strain evidence="2">Tf1262</strain>
    </source>
</reference>
<name>A0A8J5PSL0_FUSOX</name>
<dbReference type="Proteomes" id="UP000693942">
    <property type="component" value="Unassembled WGS sequence"/>
</dbReference>
<feature type="region of interest" description="Disordered" evidence="1">
    <location>
        <begin position="441"/>
        <end position="463"/>
    </location>
</feature>
<protein>
    <submittedName>
        <fullName evidence="2">Uncharacterized protein</fullName>
    </submittedName>
</protein>
<gene>
    <name evidence="2" type="ORF">Forpi1262_v008361</name>
</gene>
<feature type="compositionally biased region" description="Polar residues" evidence="1">
    <location>
        <begin position="452"/>
        <end position="463"/>
    </location>
</feature>
<feature type="compositionally biased region" description="Polar residues" evidence="1">
    <location>
        <begin position="485"/>
        <end position="500"/>
    </location>
</feature>
<accession>A0A8J5PSL0</accession>
<evidence type="ECO:0000256" key="1">
    <source>
        <dbReference type="SAM" id="MobiDB-lite"/>
    </source>
</evidence>